<reference evidence="1" key="1">
    <citation type="journal article" date="2015" name="Nature">
        <title>Complex archaea that bridge the gap between prokaryotes and eukaryotes.</title>
        <authorList>
            <person name="Spang A."/>
            <person name="Saw J.H."/>
            <person name="Jorgensen S.L."/>
            <person name="Zaremba-Niedzwiedzka K."/>
            <person name="Martijn J."/>
            <person name="Lind A.E."/>
            <person name="van Eijk R."/>
            <person name="Schleper C."/>
            <person name="Guy L."/>
            <person name="Ettema T.J."/>
        </authorList>
    </citation>
    <scope>NUCLEOTIDE SEQUENCE</scope>
</reference>
<evidence type="ECO:0000313" key="1">
    <source>
        <dbReference type="EMBL" id="KKN58279.1"/>
    </source>
</evidence>
<gene>
    <name evidence="1" type="ORF">LCGC14_0553590</name>
</gene>
<organism evidence="1">
    <name type="scientific">marine sediment metagenome</name>
    <dbReference type="NCBI Taxonomy" id="412755"/>
    <lineage>
        <taxon>unclassified sequences</taxon>
        <taxon>metagenomes</taxon>
        <taxon>ecological metagenomes</taxon>
    </lineage>
</organism>
<dbReference type="AlphaFoldDB" id="A0A0F9RU72"/>
<name>A0A0F9RU72_9ZZZZ</name>
<accession>A0A0F9RU72</accession>
<protein>
    <submittedName>
        <fullName evidence="1">Uncharacterized protein</fullName>
    </submittedName>
</protein>
<proteinExistence type="predicted"/>
<sequence>MSLERVGIEDGTGNGYKAKVNSNNQLHTRSVLVSGILDAALRGDAYAWNAISADINTTDCMLMVRNLSATKLLVINRIYVWVDVATAIDIHITTDATAFSAGGAGAAVVGVPLNTAFTRAADAGGYSDDIGVVQGTIIKTLHTNELATDQFAIDYQTNDEIVLGQYGCVGVDDVAEGAAFECTIVGYFIDA</sequence>
<dbReference type="EMBL" id="LAZR01000768">
    <property type="protein sequence ID" value="KKN58279.1"/>
    <property type="molecule type" value="Genomic_DNA"/>
</dbReference>
<comment type="caution">
    <text evidence="1">The sequence shown here is derived from an EMBL/GenBank/DDBJ whole genome shotgun (WGS) entry which is preliminary data.</text>
</comment>